<protein>
    <submittedName>
        <fullName evidence="1">Uncharacterized protein</fullName>
    </submittedName>
</protein>
<reference evidence="1 2" key="1">
    <citation type="submission" date="2023-02" db="EMBL/GenBank/DDBJ databases">
        <title>LHISI_Scaffold_Assembly.</title>
        <authorList>
            <person name="Stuart O.P."/>
            <person name="Cleave R."/>
            <person name="Magrath M.J.L."/>
            <person name="Mikheyev A.S."/>
        </authorList>
    </citation>
    <scope>NUCLEOTIDE SEQUENCE [LARGE SCALE GENOMIC DNA]</scope>
    <source>
        <strain evidence="1">Daus_M_001</strain>
        <tissue evidence="1">Leg muscle</tissue>
    </source>
</reference>
<proteinExistence type="predicted"/>
<sequence>MSRDVTPLVAGQALSAVKQSRAFTFLPPAFSVSVRYAKQTTLAIHSDLGFEPDREDWPDIECQDNESSEVNTVGRARGRSWCLRKNFVTMATD</sequence>
<comment type="caution">
    <text evidence="1">The sequence shown here is derived from an EMBL/GenBank/DDBJ whole genome shotgun (WGS) entry which is preliminary data.</text>
</comment>
<dbReference type="Proteomes" id="UP001159363">
    <property type="component" value="Chromosome 12"/>
</dbReference>
<organism evidence="1 2">
    <name type="scientific">Dryococelus australis</name>
    <dbReference type="NCBI Taxonomy" id="614101"/>
    <lineage>
        <taxon>Eukaryota</taxon>
        <taxon>Metazoa</taxon>
        <taxon>Ecdysozoa</taxon>
        <taxon>Arthropoda</taxon>
        <taxon>Hexapoda</taxon>
        <taxon>Insecta</taxon>
        <taxon>Pterygota</taxon>
        <taxon>Neoptera</taxon>
        <taxon>Polyneoptera</taxon>
        <taxon>Phasmatodea</taxon>
        <taxon>Verophasmatodea</taxon>
        <taxon>Anareolatae</taxon>
        <taxon>Phasmatidae</taxon>
        <taxon>Eurycanthinae</taxon>
        <taxon>Dryococelus</taxon>
    </lineage>
</organism>
<name>A0ABQ9GFC8_9NEOP</name>
<evidence type="ECO:0000313" key="1">
    <source>
        <dbReference type="EMBL" id="KAJ8869791.1"/>
    </source>
</evidence>
<gene>
    <name evidence="1" type="ORF">PR048_028799</name>
</gene>
<keyword evidence="2" id="KW-1185">Reference proteome</keyword>
<accession>A0ABQ9GFC8</accession>
<evidence type="ECO:0000313" key="2">
    <source>
        <dbReference type="Proteomes" id="UP001159363"/>
    </source>
</evidence>
<dbReference type="EMBL" id="JARBHB010000013">
    <property type="protein sequence ID" value="KAJ8869791.1"/>
    <property type="molecule type" value="Genomic_DNA"/>
</dbReference>